<dbReference type="InterPro" id="IPR003661">
    <property type="entry name" value="HisK_dim/P_dom"/>
</dbReference>
<dbReference type="EMBL" id="FOYQ01000002">
    <property type="protein sequence ID" value="SFR54628.1"/>
    <property type="molecule type" value="Genomic_DNA"/>
</dbReference>
<dbReference type="Pfam" id="PF02518">
    <property type="entry name" value="HATPase_c"/>
    <property type="match status" value="1"/>
</dbReference>
<dbReference type="InterPro" id="IPR001054">
    <property type="entry name" value="A/G_cyclase"/>
</dbReference>
<evidence type="ECO:0000256" key="4">
    <source>
        <dbReference type="ARBA" id="ARBA00022679"/>
    </source>
</evidence>
<dbReference type="PROSITE" id="PS50109">
    <property type="entry name" value="HIS_KIN"/>
    <property type="match status" value="1"/>
</dbReference>
<dbReference type="FunFam" id="3.30.565.10:FF:000010">
    <property type="entry name" value="Sensor histidine kinase RcsC"/>
    <property type="match status" value="1"/>
</dbReference>
<proteinExistence type="predicted"/>
<dbReference type="PANTHER" id="PTHR43047:SF72">
    <property type="entry name" value="OSMOSENSING HISTIDINE PROTEIN KINASE SLN1"/>
    <property type="match status" value="1"/>
</dbReference>
<dbReference type="SUPFAM" id="SSF55073">
    <property type="entry name" value="Nucleotide cyclase"/>
    <property type="match status" value="1"/>
</dbReference>
<evidence type="ECO:0000313" key="12">
    <source>
        <dbReference type="EMBL" id="SFR54628.1"/>
    </source>
</evidence>
<reference evidence="12 13" key="1">
    <citation type="submission" date="2016-10" db="EMBL/GenBank/DDBJ databases">
        <authorList>
            <person name="de Groot N.N."/>
        </authorList>
    </citation>
    <scope>NUCLEOTIDE SEQUENCE [LARGE SCALE GENOMIC DNA]</scope>
    <source>
        <strain evidence="12 13">DSM 21019</strain>
    </source>
</reference>
<dbReference type="InterPro" id="IPR001789">
    <property type="entry name" value="Sig_transdc_resp-reg_receiver"/>
</dbReference>
<keyword evidence="8" id="KW-0802">TPR repeat</keyword>
<dbReference type="Pfam" id="PF13181">
    <property type="entry name" value="TPR_8"/>
    <property type="match status" value="1"/>
</dbReference>
<dbReference type="Gene3D" id="1.10.287.130">
    <property type="match status" value="1"/>
</dbReference>
<dbReference type="SMART" id="SM00044">
    <property type="entry name" value="CYCc"/>
    <property type="match status" value="1"/>
</dbReference>
<evidence type="ECO:0000259" key="11">
    <source>
        <dbReference type="PROSITE" id="PS50125"/>
    </source>
</evidence>
<feature type="domain" description="Histidine kinase" evidence="9">
    <location>
        <begin position="458"/>
        <end position="676"/>
    </location>
</feature>
<dbReference type="PROSITE" id="PS50110">
    <property type="entry name" value="RESPONSE_REGULATORY"/>
    <property type="match status" value="1"/>
</dbReference>
<dbReference type="OrthoDB" id="1522078at2"/>
<evidence type="ECO:0000256" key="8">
    <source>
        <dbReference type="PROSITE-ProRule" id="PRU00339"/>
    </source>
</evidence>
<dbReference type="RefSeq" id="WP_092983302.1">
    <property type="nucleotide sequence ID" value="NZ_FOYQ01000002.1"/>
</dbReference>
<keyword evidence="3 7" id="KW-0597">Phosphoprotein</keyword>
<dbReference type="GO" id="GO:0009190">
    <property type="term" value="P:cyclic nucleotide biosynthetic process"/>
    <property type="evidence" value="ECO:0007669"/>
    <property type="project" value="InterPro"/>
</dbReference>
<dbReference type="FunFam" id="1.10.287.130:FF:000001">
    <property type="entry name" value="Two-component sensor histidine kinase"/>
    <property type="match status" value="1"/>
</dbReference>
<dbReference type="Pfam" id="PF00072">
    <property type="entry name" value="Response_reg"/>
    <property type="match status" value="1"/>
</dbReference>
<dbReference type="Gene3D" id="3.30.565.10">
    <property type="entry name" value="Histidine kinase-like ATPase, C-terminal domain"/>
    <property type="match status" value="1"/>
</dbReference>
<evidence type="ECO:0000259" key="9">
    <source>
        <dbReference type="PROSITE" id="PS50109"/>
    </source>
</evidence>
<dbReference type="STRING" id="400055.SAMN04490243_2821"/>
<dbReference type="GO" id="GO:0000155">
    <property type="term" value="F:phosphorelay sensor kinase activity"/>
    <property type="evidence" value="ECO:0007669"/>
    <property type="project" value="InterPro"/>
</dbReference>
<dbReference type="Proteomes" id="UP000199534">
    <property type="component" value="Unassembled WGS sequence"/>
</dbReference>
<gene>
    <name evidence="12" type="ORF">SAMN04490243_2821</name>
</gene>
<keyword evidence="6" id="KW-0902">Two-component regulatory system</keyword>
<dbReference type="Pfam" id="PF13424">
    <property type="entry name" value="TPR_12"/>
    <property type="match status" value="2"/>
</dbReference>
<comment type="catalytic activity">
    <reaction evidence="1">
        <text>ATP + protein L-histidine = ADP + protein N-phospho-L-histidine.</text>
        <dbReference type="EC" id="2.7.13.3"/>
    </reaction>
</comment>
<dbReference type="InterPro" id="IPR019734">
    <property type="entry name" value="TPR_rpt"/>
</dbReference>
<dbReference type="InterPro" id="IPR004358">
    <property type="entry name" value="Sig_transdc_His_kin-like_C"/>
</dbReference>
<dbReference type="EC" id="2.7.13.3" evidence="2"/>
<keyword evidence="4" id="KW-0808">Transferase</keyword>
<dbReference type="InterPro" id="IPR003594">
    <property type="entry name" value="HATPase_dom"/>
</dbReference>
<dbReference type="InterPro" id="IPR036890">
    <property type="entry name" value="HATPase_C_sf"/>
</dbReference>
<feature type="domain" description="Response regulatory" evidence="10">
    <location>
        <begin position="716"/>
        <end position="833"/>
    </location>
</feature>
<dbReference type="CDD" id="cd00082">
    <property type="entry name" value="HisKA"/>
    <property type="match status" value="1"/>
</dbReference>
<organism evidence="12 13">
    <name type="scientific">Robiginitalea myxolifaciens</name>
    <dbReference type="NCBI Taxonomy" id="400055"/>
    <lineage>
        <taxon>Bacteria</taxon>
        <taxon>Pseudomonadati</taxon>
        <taxon>Bacteroidota</taxon>
        <taxon>Flavobacteriia</taxon>
        <taxon>Flavobacteriales</taxon>
        <taxon>Flavobacteriaceae</taxon>
        <taxon>Robiginitalea</taxon>
    </lineage>
</organism>
<evidence type="ECO:0000313" key="13">
    <source>
        <dbReference type="Proteomes" id="UP000199534"/>
    </source>
</evidence>
<dbReference type="Gene3D" id="3.40.50.2300">
    <property type="match status" value="1"/>
</dbReference>
<dbReference type="CDD" id="cd16922">
    <property type="entry name" value="HATPase_EvgS-ArcB-TorS-like"/>
    <property type="match status" value="1"/>
</dbReference>
<dbReference type="SMART" id="SM00448">
    <property type="entry name" value="REC"/>
    <property type="match status" value="1"/>
</dbReference>
<dbReference type="Pfam" id="PF00512">
    <property type="entry name" value="HisKA"/>
    <property type="match status" value="1"/>
</dbReference>
<dbReference type="InterPro" id="IPR005467">
    <property type="entry name" value="His_kinase_dom"/>
</dbReference>
<dbReference type="PROSITE" id="PS50125">
    <property type="entry name" value="GUANYLATE_CYCLASE_2"/>
    <property type="match status" value="1"/>
</dbReference>
<dbReference type="InterPro" id="IPR011006">
    <property type="entry name" value="CheY-like_superfamily"/>
</dbReference>
<dbReference type="SUPFAM" id="SSF47384">
    <property type="entry name" value="Homodimeric domain of signal transducing histidine kinase"/>
    <property type="match status" value="1"/>
</dbReference>
<feature type="repeat" description="TPR" evidence="8">
    <location>
        <begin position="122"/>
        <end position="155"/>
    </location>
</feature>
<dbReference type="AlphaFoldDB" id="A0A1I6HJP0"/>
<feature type="domain" description="Guanylate cyclase" evidence="11">
    <location>
        <begin position="873"/>
        <end position="999"/>
    </location>
</feature>
<dbReference type="SUPFAM" id="SSF48452">
    <property type="entry name" value="TPR-like"/>
    <property type="match status" value="1"/>
</dbReference>
<dbReference type="Pfam" id="PF00211">
    <property type="entry name" value="Guanylate_cyc"/>
    <property type="match status" value="1"/>
</dbReference>
<accession>A0A1I6HJP0</accession>
<keyword evidence="13" id="KW-1185">Reference proteome</keyword>
<dbReference type="PANTHER" id="PTHR43047">
    <property type="entry name" value="TWO-COMPONENT HISTIDINE PROTEIN KINASE"/>
    <property type="match status" value="1"/>
</dbReference>
<dbReference type="PROSITE" id="PS50005">
    <property type="entry name" value="TPR"/>
    <property type="match status" value="1"/>
</dbReference>
<dbReference type="Gene3D" id="1.25.40.10">
    <property type="entry name" value="Tetratricopeptide repeat domain"/>
    <property type="match status" value="3"/>
</dbReference>
<dbReference type="InterPro" id="IPR011990">
    <property type="entry name" value="TPR-like_helical_dom_sf"/>
</dbReference>
<dbReference type="SUPFAM" id="SSF52172">
    <property type="entry name" value="CheY-like"/>
    <property type="match status" value="1"/>
</dbReference>
<name>A0A1I6HJP0_9FLAO</name>
<dbReference type="SUPFAM" id="SSF55874">
    <property type="entry name" value="ATPase domain of HSP90 chaperone/DNA topoisomerase II/histidine kinase"/>
    <property type="match status" value="1"/>
</dbReference>
<sequence>MRNLVFLGLGLFFVFSQGNAQQARLDSLRTLWADDNLADSVRFEAGINASLMLMRSSMEEARNLGQEVLGFAANSENPSWEATALKLIGNTYAIQGNFPDAIGYYHRSHDLSTALKDSASMAITFSNIGTVYYELGNYPQSVDYLLEALKFSEILKDSANLSRVTNNLGNLYTKIGRSDSANAMRYYRYSLELKKKLNMRRSLSYAYNNIGLVYAEMGMLESAITYLDSSAMVARETGDDSGFSRALSNMGDAYRKNGQTLKAITYLDRSIASKKGQDIPDGLEHSYLYRGQANLELKRYKAAIADCRESLRLSRENGAVAIQEGSCACLSQANEALGNSREALTYYKQGALLRDSIMNEQTNREIARQEISYQFEKEQLADSLANVREQAAQQLQFEQDLNRQQNKFNIVVFGGLGLLLLGGLFWRNRQKSKKLQQQEAMVARLQQVDALKDQFLANTSHELRTPLNGIIGLSESLKDGAAGKLPKSVKENLDMISNSGKRLAHLINDILDFSKLKNQDLNLTIRDVDPAAVSEVVIKLIEPLTLDKSLVIKNNIPADCPLVRADEDRLQQILVNLLGNAVKFTESGTVTLSTKTAGSALWIQVKDTGIGIAPERLETIFEAFQQGDGSISRKFGGTGLGLSVTKNLVELHGGQIRVKSEQGKGSTFEFSIPISEMQREQQQPLAVSEPVSRVIAEEQSETTSEAVPEAAPQAKKILIVDDEAVNRKVLENYLKLSKYKVLQAVNGPEALGILQRHPDVSLVLLDVMMPGMSGFQVCEAIRKKRPPGDLPIVLLTARNRVSDLVEGFNAGANDYLTKPFSRNELLSRMRTHINLNTFHLAASKFVPTEFIKSVGREEITEVELGDHAEREVSVLFSDIREYTRISEGMTPRQNFKFVNSYVGKMGPIIHAHNGFVNQYLGDGIMALFPNNGEDILDAAIAMQREVDAYNVRRSSDGYEPIRVGIGLHTGPLVMGIIGDVHRNDTAIIADTVNTASRMEGVSKYFDARIILSEDTLAQLPEKSAYGIRPLGRVQVKGKDHPLQIFECFDGDTEDQRKLKLASREDFDQAMNLFTTKQFSQASAKFDQILQANPKDGVAQYFITKCAEYTLNKISSDGDVGIVFTQK</sequence>
<dbReference type="InterPro" id="IPR036097">
    <property type="entry name" value="HisK_dim/P_sf"/>
</dbReference>
<evidence type="ECO:0000256" key="2">
    <source>
        <dbReference type="ARBA" id="ARBA00012438"/>
    </source>
</evidence>
<evidence type="ECO:0000256" key="7">
    <source>
        <dbReference type="PROSITE-ProRule" id="PRU00169"/>
    </source>
</evidence>
<dbReference type="PRINTS" id="PR00344">
    <property type="entry name" value="BCTRLSENSOR"/>
</dbReference>
<evidence type="ECO:0000256" key="5">
    <source>
        <dbReference type="ARBA" id="ARBA00022777"/>
    </source>
</evidence>
<dbReference type="Gene3D" id="3.30.70.1230">
    <property type="entry name" value="Nucleotide cyclase"/>
    <property type="match status" value="1"/>
</dbReference>
<dbReference type="GO" id="GO:0004016">
    <property type="term" value="F:adenylate cyclase activity"/>
    <property type="evidence" value="ECO:0007669"/>
    <property type="project" value="UniProtKB-ARBA"/>
</dbReference>
<dbReference type="SMART" id="SM00028">
    <property type="entry name" value="TPR"/>
    <property type="match status" value="7"/>
</dbReference>
<evidence type="ECO:0000256" key="3">
    <source>
        <dbReference type="ARBA" id="ARBA00022553"/>
    </source>
</evidence>
<dbReference type="CDD" id="cd07302">
    <property type="entry name" value="CHD"/>
    <property type="match status" value="1"/>
</dbReference>
<feature type="modified residue" description="4-aspartylphosphate" evidence="7">
    <location>
        <position position="766"/>
    </location>
</feature>
<evidence type="ECO:0000256" key="1">
    <source>
        <dbReference type="ARBA" id="ARBA00000085"/>
    </source>
</evidence>
<dbReference type="GO" id="GO:0009927">
    <property type="term" value="F:histidine phosphotransfer kinase activity"/>
    <property type="evidence" value="ECO:0007669"/>
    <property type="project" value="TreeGrafter"/>
</dbReference>
<protein>
    <recommendedName>
        <fullName evidence="2">histidine kinase</fullName>
        <ecNumber evidence="2">2.7.13.3</ecNumber>
    </recommendedName>
</protein>
<dbReference type="InterPro" id="IPR029787">
    <property type="entry name" value="Nucleotide_cyclase"/>
</dbReference>
<dbReference type="GO" id="GO:0005886">
    <property type="term" value="C:plasma membrane"/>
    <property type="evidence" value="ECO:0007669"/>
    <property type="project" value="TreeGrafter"/>
</dbReference>
<keyword evidence="5 12" id="KW-0418">Kinase</keyword>
<dbReference type="SMART" id="SM00388">
    <property type="entry name" value="HisKA"/>
    <property type="match status" value="1"/>
</dbReference>
<dbReference type="SMART" id="SM00387">
    <property type="entry name" value="HATPase_c"/>
    <property type="match status" value="1"/>
</dbReference>
<evidence type="ECO:0000256" key="6">
    <source>
        <dbReference type="ARBA" id="ARBA00023012"/>
    </source>
</evidence>
<evidence type="ECO:0000259" key="10">
    <source>
        <dbReference type="PROSITE" id="PS50110"/>
    </source>
</evidence>